<reference evidence="3" key="1">
    <citation type="submission" date="2023-07" db="EMBL/GenBank/DDBJ databases">
        <title>The genome sequence of Rhodocytophaga aerolata KACC 12507.</title>
        <authorList>
            <person name="Zhang X."/>
        </authorList>
    </citation>
    <scope>NUCLEOTIDE SEQUENCE</scope>
    <source>
        <strain evidence="3">KACC 12507</strain>
    </source>
</reference>
<dbReference type="Proteomes" id="UP001168528">
    <property type="component" value="Unassembled WGS sequence"/>
</dbReference>
<sequence>MSFIETKKLQEGSQKAIETLARWSYVVKGILFCGVAILAVLSAIGLSSQDANRKEILKTLFNQPLGQILLGLITIALGAHTIWRMFEVFSDPYGKGTNLSGLLHRFTYLLSGISYASLALTALKLLLGNGSGPENEKQIWIAAILQREGGEWLVIIAGVIMVTWASVQGKKAIKNGLYKSLKTDHLSRFWKIIIRLSGAIGFTTLATLLTAIGVYTLKAAFTRNPSWVKSMDDLFKLILQLPYGLMLLYCLAGGLFIFGLFMFVMARYFPFKLHE</sequence>
<proteinExistence type="predicted"/>
<feature type="transmembrane region" description="Helical" evidence="1">
    <location>
        <begin position="25"/>
        <end position="47"/>
    </location>
</feature>
<keyword evidence="1" id="KW-0472">Membrane</keyword>
<feature type="domain" description="DUF1206" evidence="2">
    <location>
        <begin position="108"/>
        <end position="174"/>
    </location>
</feature>
<feature type="transmembrane region" description="Helical" evidence="1">
    <location>
        <begin position="192"/>
        <end position="217"/>
    </location>
</feature>
<comment type="caution">
    <text evidence="3">The sequence shown here is derived from an EMBL/GenBank/DDBJ whole genome shotgun (WGS) entry which is preliminary data.</text>
</comment>
<organism evidence="3 4">
    <name type="scientific">Rhodocytophaga aerolata</name>
    <dbReference type="NCBI Taxonomy" id="455078"/>
    <lineage>
        <taxon>Bacteria</taxon>
        <taxon>Pseudomonadati</taxon>
        <taxon>Bacteroidota</taxon>
        <taxon>Cytophagia</taxon>
        <taxon>Cytophagales</taxon>
        <taxon>Rhodocytophagaceae</taxon>
        <taxon>Rhodocytophaga</taxon>
    </lineage>
</organism>
<feature type="domain" description="DUF1206" evidence="2">
    <location>
        <begin position="24"/>
        <end position="89"/>
    </location>
</feature>
<feature type="transmembrane region" description="Helical" evidence="1">
    <location>
        <begin position="106"/>
        <end position="127"/>
    </location>
</feature>
<dbReference type="InterPro" id="IPR009597">
    <property type="entry name" value="DUF1206"/>
</dbReference>
<gene>
    <name evidence="3" type="ORF">Q0590_25255</name>
</gene>
<feature type="domain" description="DUF1206" evidence="2">
    <location>
        <begin position="200"/>
        <end position="268"/>
    </location>
</feature>
<feature type="transmembrane region" description="Helical" evidence="1">
    <location>
        <begin position="68"/>
        <end position="86"/>
    </location>
</feature>
<accession>A0ABT8RC16</accession>
<evidence type="ECO:0000259" key="2">
    <source>
        <dbReference type="Pfam" id="PF06724"/>
    </source>
</evidence>
<evidence type="ECO:0000313" key="4">
    <source>
        <dbReference type="Proteomes" id="UP001168528"/>
    </source>
</evidence>
<dbReference type="Pfam" id="PF06724">
    <property type="entry name" value="DUF1206"/>
    <property type="match status" value="3"/>
</dbReference>
<evidence type="ECO:0000256" key="1">
    <source>
        <dbReference type="SAM" id="Phobius"/>
    </source>
</evidence>
<dbReference type="RefSeq" id="WP_302040414.1">
    <property type="nucleotide sequence ID" value="NZ_JAUKPO010000020.1"/>
</dbReference>
<protein>
    <submittedName>
        <fullName evidence="3">DUF1206 domain-containing protein</fullName>
    </submittedName>
</protein>
<keyword evidence="1" id="KW-1133">Transmembrane helix</keyword>
<name>A0ABT8RC16_9BACT</name>
<keyword evidence="1" id="KW-0812">Transmembrane</keyword>
<evidence type="ECO:0000313" key="3">
    <source>
        <dbReference type="EMBL" id="MDO1449610.1"/>
    </source>
</evidence>
<keyword evidence="4" id="KW-1185">Reference proteome</keyword>
<dbReference type="EMBL" id="JAUKPO010000020">
    <property type="protein sequence ID" value="MDO1449610.1"/>
    <property type="molecule type" value="Genomic_DNA"/>
</dbReference>
<feature type="transmembrane region" description="Helical" evidence="1">
    <location>
        <begin position="237"/>
        <end position="264"/>
    </location>
</feature>